<keyword evidence="2" id="KW-1185">Reference proteome</keyword>
<organism evidence="1 2">
    <name type="scientific">Piscinibacter sakaiensis</name>
    <name type="common">Ideonella sakaiensis</name>
    <dbReference type="NCBI Taxonomy" id="1547922"/>
    <lineage>
        <taxon>Bacteria</taxon>
        <taxon>Pseudomonadati</taxon>
        <taxon>Pseudomonadota</taxon>
        <taxon>Betaproteobacteria</taxon>
        <taxon>Burkholderiales</taxon>
        <taxon>Sphaerotilaceae</taxon>
        <taxon>Piscinibacter</taxon>
    </lineage>
</organism>
<dbReference type="RefSeq" id="WP_054022349.1">
    <property type="nucleotide sequence ID" value="NZ_BBYR01000077.1"/>
</dbReference>
<comment type="caution">
    <text evidence="1">The sequence shown here is derived from an EMBL/GenBank/DDBJ whole genome shotgun (WGS) entry which is preliminary data.</text>
</comment>
<dbReference type="InterPro" id="IPR007434">
    <property type="entry name" value="FemAB-like"/>
</dbReference>
<dbReference type="SUPFAM" id="SSF55729">
    <property type="entry name" value="Acyl-CoA N-acyltransferases (Nat)"/>
    <property type="match status" value="1"/>
</dbReference>
<proteinExistence type="predicted"/>
<dbReference type="AlphaFoldDB" id="A0A0K8P790"/>
<dbReference type="Gene3D" id="3.40.630.30">
    <property type="match status" value="1"/>
</dbReference>
<accession>A0A0K8P790</accession>
<name>A0A0K8P790_PISS1</name>
<dbReference type="InterPro" id="IPR016181">
    <property type="entry name" value="Acyl_CoA_acyltransferase"/>
</dbReference>
<dbReference type="EMBL" id="BBYR01000077">
    <property type="protein sequence ID" value="GAP38487.1"/>
    <property type="molecule type" value="Genomic_DNA"/>
</dbReference>
<gene>
    <name evidence="1" type="ORF">ISF6_4945</name>
</gene>
<dbReference type="STRING" id="1547922.ISF6_4945"/>
<dbReference type="PANTHER" id="PTHR47017:SF1">
    <property type="entry name" value="ACYL-COA"/>
    <property type="match status" value="1"/>
</dbReference>
<reference evidence="1 2" key="2">
    <citation type="journal article" date="2016" name="Science">
        <title>A bacterium that degrades and assimilates poly(ethylene terephthalate).</title>
        <authorList>
            <person name="Yoshida S."/>
            <person name="Hiraga K."/>
            <person name="Takehana T."/>
            <person name="Taniguchi I."/>
            <person name="Yamaji H."/>
            <person name="Maeda Y."/>
            <person name="Toyohara K."/>
            <person name="Miyamoto K."/>
            <person name="Kimura Y."/>
            <person name="Oda K."/>
        </authorList>
    </citation>
    <scope>NUCLEOTIDE SEQUENCE [LARGE SCALE GENOMIC DNA]</scope>
    <source>
        <strain evidence="2">NBRC 110686 / TISTR 2288 / 201-F6</strain>
    </source>
</reference>
<reference evidence="2" key="1">
    <citation type="submission" date="2015-07" db="EMBL/GenBank/DDBJ databases">
        <title>Discovery of a poly(ethylene terephthalate assimilation.</title>
        <authorList>
            <person name="Yoshida S."/>
            <person name="Hiraga K."/>
            <person name="Takehana T."/>
            <person name="Taniguchi I."/>
            <person name="Yamaji H."/>
            <person name="Maeda Y."/>
            <person name="Toyohara K."/>
            <person name="Miyamoto K."/>
            <person name="Kimura Y."/>
            <person name="Oda K."/>
        </authorList>
    </citation>
    <scope>NUCLEOTIDE SEQUENCE [LARGE SCALE GENOMIC DNA]</scope>
    <source>
        <strain evidence="2">NBRC 110686 / TISTR 2288 / 201-F6</strain>
    </source>
</reference>
<evidence type="ECO:0000313" key="1">
    <source>
        <dbReference type="EMBL" id="GAP38487.1"/>
    </source>
</evidence>
<evidence type="ECO:0000313" key="2">
    <source>
        <dbReference type="Proteomes" id="UP000037660"/>
    </source>
</evidence>
<sequence>MAQEEGAGNYVIRVHEEPASLDRGAWNALLAAQPRPTPFLRHEFLAALHDSGSAVPATGWAPRFLTLHDGAGLAAACALYLKSHSYGEYVFDWAWADAYQRHGLAYYPKLLGAVPFTPVPGTRLLARDAPARRALLQALRGLAGEAGLSSVHLLFIDEADREAVHAAAGAGWMLRSTVQFHWQNRRPAPYADFADFLSALQRDKRKKIQQERRRVADAGLHFRCARGADIGEADWDFFYRCYVHTYRAHHSTPYLTRDFFRRAGAELAGHWLLFTAWRGERRIAASLIALDPASRTAYGRYWGAIEHVPCLHFEACYYQPLAWCIAEGWDRFEGGAQGEHKMARGLLPVATHSAHWLAHPRFAEAVADFLAREGAGIEGYLDELNERAPFKAGAPAPAELKA</sequence>
<dbReference type="PANTHER" id="PTHR47017">
    <property type="entry name" value="ACYL-COA"/>
    <property type="match status" value="1"/>
</dbReference>
<dbReference type="Proteomes" id="UP000037660">
    <property type="component" value="Unassembled WGS sequence"/>
</dbReference>
<dbReference type="OrthoDB" id="9776898at2"/>
<protein>
    <submittedName>
        <fullName evidence="1">COG3146 family protein</fullName>
    </submittedName>
</protein>
<dbReference type="Pfam" id="PF04339">
    <property type="entry name" value="FemAB_like"/>
    <property type="match status" value="1"/>
</dbReference>